<proteinExistence type="predicted"/>
<sequence>MFSFRARYLSGKLTGSCCSLSTLRTSRVQSYTHYRPATFKLQRSHISTMGKPLVLAIDGTWVNSDNGYNASMSGPGAKGRLASPSNVTRICRAVLPRSPSGVQQLVYYQGGLGSDANAYSFVVGGYLGSGIDEAIREAYSFLAMNYEEGDEIFLVGFSRGAFTARSVGSLIAEVGLLTKAGLESFYPIFKDWENQNIASYEPGYESAAWPIAGRPKFGDKAYNEQLAGKKLTRLNIPIKAIAVFDTVGTLGVPDVRPFGISLYNSAKTEYSFVNTQVAPNVENAYQALALDEQRYAFAPTVWESPRDSSSHMLKELKQCWFPGVHTTVGGGFQDTNISDITLAWVLTQLSQFLAFDEGYLLRQRKQNGDFYIEKKTEEEGRGYGLGLIKASDGGLLNTILGRKARTPGEYLLTDPKTGEQMPGKPLLNTREFIHPSVRYRMHNGGRQPSSDPEAKLGEGAYAPKPLADWTYIAAGEDTPKGIKIDAKWAKAPKWVRKSTGTYIVEDKIVDGSLEAVLAETWSGVGNWLKL</sequence>
<dbReference type="PANTHER" id="PTHR33840:SF1">
    <property type="entry name" value="TLE1 PHOSPHOLIPASE DOMAIN-CONTAINING PROTEIN"/>
    <property type="match status" value="1"/>
</dbReference>
<dbReference type="Pfam" id="PF09994">
    <property type="entry name" value="T6SS_Tle1-like_cat"/>
    <property type="match status" value="1"/>
</dbReference>
<name>A0A2G5I3U0_CERBT</name>
<dbReference type="Proteomes" id="UP000230605">
    <property type="component" value="Chromosome 3"/>
</dbReference>
<evidence type="ECO:0000313" key="3">
    <source>
        <dbReference type="Proteomes" id="UP000230605"/>
    </source>
</evidence>
<gene>
    <name evidence="2" type="ORF">CB0940_03726</name>
</gene>
<evidence type="ECO:0000259" key="1">
    <source>
        <dbReference type="Pfam" id="PF09994"/>
    </source>
</evidence>
<reference evidence="2 3" key="1">
    <citation type="submission" date="2015-10" db="EMBL/GenBank/DDBJ databases">
        <title>The cercosporin biosynthetic gene cluster was horizontally transferred to several fungal lineages and shown to be expanded in Cercospora beticola based on microsynteny with recipient genomes.</title>
        <authorList>
            <person name="De Jonge R."/>
            <person name="Ebert M.K."/>
            <person name="Suttle J.C."/>
            <person name="Jurick Ii W.M."/>
            <person name="Secor G.A."/>
            <person name="Thomma B.P."/>
            <person name="Van De Peer Y."/>
            <person name="Bolton M.D."/>
        </authorList>
    </citation>
    <scope>NUCLEOTIDE SEQUENCE [LARGE SCALE GENOMIC DNA]</scope>
    <source>
        <strain evidence="2 3">09-40</strain>
    </source>
</reference>
<feature type="domain" description="T6SS Phospholipase effector Tle1-like catalytic" evidence="1">
    <location>
        <begin position="51"/>
        <end position="348"/>
    </location>
</feature>
<dbReference type="EMBL" id="LKMD01000101">
    <property type="protein sequence ID" value="PIA99477.1"/>
    <property type="molecule type" value="Genomic_DNA"/>
</dbReference>
<organism evidence="2 3">
    <name type="scientific">Cercospora beticola</name>
    <name type="common">Sugarbeet leaf spot fungus</name>
    <dbReference type="NCBI Taxonomy" id="122368"/>
    <lineage>
        <taxon>Eukaryota</taxon>
        <taxon>Fungi</taxon>
        <taxon>Dikarya</taxon>
        <taxon>Ascomycota</taxon>
        <taxon>Pezizomycotina</taxon>
        <taxon>Dothideomycetes</taxon>
        <taxon>Dothideomycetidae</taxon>
        <taxon>Mycosphaerellales</taxon>
        <taxon>Mycosphaerellaceae</taxon>
        <taxon>Cercospora</taxon>
    </lineage>
</organism>
<dbReference type="PANTHER" id="PTHR33840">
    <property type="match status" value="1"/>
</dbReference>
<comment type="caution">
    <text evidence="2">The sequence shown here is derived from an EMBL/GenBank/DDBJ whole genome shotgun (WGS) entry which is preliminary data.</text>
</comment>
<evidence type="ECO:0000313" key="2">
    <source>
        <dbReference type="EMBL" id="PIA99477.1"/>
    </source>
</evidence>
<dbReference type="InterPro" id="IPR018712">
    <property type="entry name" value="Tle1-like_cat"/>
</dbReference>
<accession>A0A2G5I3U0</accession>
<protein>
    <recommendedName>
        <fullName evidence="1">T6SS Phospholipase effector Tle1-like catalytic domain-containing protein</fullName>
    </recommendedName>
</protein>
<dbReference type="OrthoDB" id="3057168at2759"/>
<dbReference type="AlphaFoldDB" id="A0A2G5I3U0"/>